<evidence type="ECO:0000313" key="3">
    <source>
        <dbReference type="EMBL" id="KZO97862.1"/>
    </source>
</evidence>
<reference evidence="3 4" key="1">
    <citation type="journal article" date="2016" name="Mol. Biol. Evol.">
        <title>Comparative Genomics of Early-Diverging Mushroom-Forming Fungi Provides Insights into the Origins of Lignocellulose Decay Capabilities.</title>
        <authorList>
            <person name="Nagy L.G."/>
            <person name="Riley R."/>
            <person name="Tritt A."/>
            <person name="Adam C."/>
            <person name="Daum C."/>
            <person name="Floudas D."/>
            <person name="Sun H."/>
            <person name="Yadav J.S."/>
            <person name="Pangilinan J."/>
            <person name="Larsson K.H."/>
            <person name="Matsuura K."/>
            <person name="Barry K."/>
            <person name="Labutti K."/>
            <person name="Kuo R."/>
            <person name="Ohm R.A."/>
            <person name="Bhattacharya S.S."/>
            <person name="Shirouzu T."/>
            <person name="Yoshinaga Y."/>
            <person name="Martin F.M."/>
            <person name="Grigoriev I.V."/>
            <person name="Hibbett D.S."/>
        </authorList>
    </citation>
    <scope>NUCLEOTIDE SEQUENCE [LARGE SCALE GENOMIC DNA]</scope>
    <source>
        <strain evidence="3 4">TUFC12733</strain>
    </source>
</reference>
<dbReference type="Pfam" id="PF25880">
    <property type="entry name" value="WHD_CHMP7_1st"/>
    <property type="match status" value="1"/>
</dbReference>
<dbReference type="Pfam" id="PF03357">
    <property type="entry name" value="Snf7"/>
    <property type="match status" value="1"/>
</dbReference>
<proteinExistence type="predicted"/>
<dbReference type="GO" id="GO:0005771">
    <property type="term" value="C:multivesicular body"/>
    <property type="evidence" value="ECO:0007669"/>
    <property type="project" value="TreeGrafter"/>
</dbReference>
<organism evidence="3 4">
    <name type="scientific">Calocera viscosa (strain TUFC12733)</name>
    <dbReference type="NCBI Taxonomy" id="1330018"/>
    <lineage>
        <taxon>Eukaryota</taxon>
        <taxon>Fungi</taxon>
        <taxon>Dikarya</taxon>
        <taxon>Basidiomycota</taxon>
        <taxon>Agaricomycotina</taxon>
        <taxon>Dacrymycetes</taxon>
        <taxon>Dacrymycetales</taxon>
        <taxon>Dacrymycetaceae</taxon>
        <taxon>Calocera</taxon>
    </lineage>
</organism>
<keyword evidence="1" id="KW-0175">Coiled coil</keyword>
<evidence type="ECO:0000256" key="2">
    <source>
        <dbReference type="SAM" id="MobiDB-lite"/>
    </source>
</evidence>
<dbReference type="GO" id="GO:0009898">
    <property type="term" value="C:cytoplasmic side of plasma membrane"/>
    <property type="evidence" value="ECO:0007669"/>
    <property type="project" value="TreeGrafter"/>
</dbReference>
<dbReference type="GO" id="GO:0032511">
    <property type="term" value="P:late endosome to vacuole transport via multivesicular body sorting pathway"/>
    <property type="evidence" value="ECO:0007669"/>
    <property type="project" value="TreeGrafter"/>
</dbReference>
<dbReference type="Proteomes" id="UP000076738">
    <property type="component" value="Unassembled WGS sequence"/>
</dbReference>
<evidence type="ECO:0000256" key="1">
    <source>
        <dbReference type="SAM" id="Coils"/>
    </source>
</evidence>
<evidence type="ECO:0000313" key="4">
    <source>
        <dbReference type="Proteomes" id="UP000076738"/>
    </source>
</evidence>
<dbReference type="PANTHER" id="PTHR22761">
    <property type="entry name" value="CHARGED MULTIVESICULAR BODY PROTEIN"/>
    <property type="match status" value="1"/>
</dbReference>
<protein>
    <recommendedName>
        <fullName evidence="5">Snf7-domain-containing protein</fullName>
    </recommendedName>
</protein>
<dbReference type="InterPro" id="IPR005024">
    <property type="entry name" value="Snf7_fam"/>
</dbReference>
<accession>A0A167NM73</accession>
<dbReference type="EMBL" id="KV417278">
    <property type="protein sequence ID" value="KZO97862.1"/>
    <property type="molecule type" value="Genomic_DNA"/>
</dbReference>
<feature type="compositionally biased region" description="Low complexity" evidence="2">
    <location>
        <begin position="450"/>
        <end position="461"/>
    </location>
</feature>
<sequence>MASPPRPSFLPPTIPAPSPQRLHALYADFSRQKSFNPSSYSANVDWWRRALPEVVAHSQALPDHLVLDVGDKLVEELRTASGARPASLGTVALEMLESSSLYPLAPFLSAPNPIYPISDSTSLPWRIASTLVGQPLWYLLSQLRLVGDPLPAEESTAARWKRAKGKYILKANLEKAADAVLNHERSNAHVSITDRLYTPASFQKEFGDLALPGVTLSATDTKVLLKHLERDRRAIVTSNEIIKFLDEHEPESTTITQVDRGVLEMKLAIQRLEEQISEIDRRITERTSKVKESLGKKQQETALSYLRSRRQLEEVLAKRTSSLETLQTVLLRIEAAAGDVEVMKAYETSSATLRTLLRDPRLQRERVDQTMESMAEALADHREIERAVEMGGEDARAAAGLEIDEREIEKELEEIVREQEKEGEREREVRLPQPPSGMPTGERESARPGAAEAQREAVAAS</sequence>
<feature type="coiled-coil region" evidence="1">
    <location>
        <begin position="262"/>
        <end position="289"/>
    </location>
</feature>
<dbReference type="AlphaFoldDB" id="A0A167NM73"/>
<evidence type="ECO:0008006" key="5">
    <source>
        <dbReference type="Google" id="ProtNLM"/>
    </source>
</evidence>
<name>A0A167NM73_CALVF</name>
<dbReference type="STRING" id="1330018.A0A167NM73"/>
<dbReference type="PANTHER" id="PTHR22761:SF96">
    <property type="entry name" value="BCDNA.GH08385"/>
    <property type="match status" value="1"/>
</dbReference>
<dbReference type="Gene3D" id="6.10.140.1230">
    <property type="match status" value="1"/>
</dbReference>
<keyword evidence="4" id="KW-1185">Reference proteome</keyword>
<dbReference type="OrthoDB" id="10250120at2759"/>
<gene>
    <name evidence="3" type="ORF">CALVIDRAFT_554340</name>
</gene>
<dbReference type="GO" id="GO:0006900">
    <property type="term" value="P:vesicle budding from membrane"/>
    <property type="evidence" value="ECO:0007669"/>
    <property type="project" value="TreeGrafter"/>
</dbReference>
<dbReference type="GO" id="GO:0000815">
    <property type="term" value="C:ESCRT III complex"/>
    <property type="evidence" value="ECO:0007669"/>
    <property type="project" value="TreeGrafter"/>
</dbReference>
<feature type="compositionally biased region" description="Basic and acidic residues" evidence="2">
    <location>
        <begin position="416"/>
        <end position="430"/>
    </location>
</feature>
<feature type="region of interest" description="Disordered" evidence="2">
    <location>
        <begin position="416"/>
        <end position="461"/>
    </location>
</feature>